<evidence type="ECO:0000256" key="3">
    <source>
        <dbReference type="ARBA" id="ARBA00022737"/>
    </source>
</evidence>
<dbReference type="FunFam" id="3.30.160.60:FF:000446">
    <property type="entry name" value="Zinc finger protein"/>
    <property type="match status" value="1"/>
</dbReference>
<dbReference type="GO" id="GO:0000981">
    <property type="term" value="F:DNA-binding transcription factor activity, RNA polymerase II-specific"/>
    <property type="evidence" value="ECO:0007669"/>
    <property type="project" value="TreeGrafter"/>
</dbReference>
<dbReference type="InterPro" id="IPR036236">
    <property type="entry name" value="Znf_C2H2_sf"/>
</dbReference>
<sequence>MSDWKFEGITESIQKPDGRYYKVKWVRYIWQHEDTLQTLQQLIQRCLQPPSAPSNYHNPSYTKQLESFDISPLTEAVDGEDPESAEIEQPNDVIEKQNESINSDHDTTVDNESSEENRTCSDSCDEENETHESSDTITKGLLCGQEKSDENHEQPTSLYEVNHGDDEKEFGGEELQSNDAANNEVSDDCEVVSMTHNTNTVIASVAREPVTREQSVQENTNQQVGCLNEAPTLSEIQPSIIKDTLCFTKSVTNHTDLPIRDHKRDCAIDNTVIKSQVTSYFTKSTSQPSNINCVELQTVSTGEIQNQDLILGSDKINLSETVSCTKRKTRPSTESIPEPSIVALSHPQRIVKGEKGFQCHDCGKYFTRKTSLERHYRVHTGEKPFKCEICGKQYSQKSVLQRHLVTHDVLKPYQCQLCQKMFSEKTALRRHYETHSQAKPHKCHLCGKAFGLKEYLSKHMFLHKGLKPYECKVCEKSFADSSAYKRHCLTHDESKVKLLCSSCNKTFKTQRTLKIHQQKCQQHMLRNLQTT</sequence>
<dbReference type="EnsemblMetazoa" id="CLYHEMT021056.1">
    <property type="protein sequence ID" value="CLYHEMP021056.1"/>
    <property type="gene ID" value="CLYHEMG021056"/>
</dbReference>
<dbReference type="PROSITE" id="PS50157">
    <property type="entry name" value="ZINC_FINGER_C2H2_2"/>
    <property type="match status" value="6"/>
</dbReference>
<proteinExistence type="predicted"/>
<dbReference type="GO" id="GO:0000977">
    <property type="term" value="F:RNA polymerase II transcription regulatory region sequence-specific DNA binding"/>
    <property type="evidence" value="ECO:0007669"/>
    <property type="project" value="TreeGrafter"/>
</dbReference>
<keyword evidence="4 10" id="KW-0863">Zinc-finger</keyword>
<evidence type="ECO:0000256" key="11">
    <source>
        <dbReference type="SAM" id="MobiDB-lite"/>
    </source>
</evidence>
<dbReference type="InterPro" id="IPR013087">
    <property type="entry name" value="Znf_C2H2_type"/>
</dbReference>
<dbReference type="GeneID" id="136808515"/>
<keyword evidence="6" id="KW-0805">Transcription regulation</keyword>
<dbReference type="PANTHER" id="PTHR24381">
    <property type="entry name" value="ZINC FINGER PROTEIN"/>
    <property type="match status" value="1"/>
</dbReference>
<dbReference type="Proteomes" id="UP000594262">
    <property type="component" value="Unplaced"/>
</dbReference>
<dbReference type="SUPFAM" id="SSF57667">
    <property type="entry name" value="beta-beta-alpha zinc fingers"/>
    <property type="match status" value="3"/>
</dbReference>
<dbReference type="GO" id="GO:0008270">
    <property type="term" value="F:zinc ion binding"/>
    <property type="evidence" value="ECO:0007669"/>
    <property type="project" value="UniProtKB-KW"/>
</dbReference>
<dbReference type="Pfam" id="PF00096">
    <property type="entry name" value="zf-C2H2"/>
    <property type="match status" value="4"/>
</dbReference>
<evidence type="ECO:0000256" key="5">
    <source>
        <dbReference type="ARBA" id="ARBA00022833"/>
    </source>
</evidence>
<dbReference type="Pfam" id="PF13894">
    <property type="entry name" value="zf-C2H2_4"/>
    <property type="match status" value="1"/>
</dbReference>
<evidence type="ECO:0000256" key="7">
    <source>
        <dbReference type="ARBA" id="ARBA00023125"/>
    </source>
</evidence>
<accession>A0A7M5XBZ2</accession>
<name>A0A7M5XBZ2_9CNID</name>
<keyword evidence="7" id="KW-0238">DNA-binding</keyword>
<keyword evidence="5" id="KW-0862">Zinc</keyword>
<keyword evidence="3" id="KW-0677">Repeat</keyword>
<dbReference type="OrthoDB" id="5988713at2759"/>
<evidence type="ECO:0000256" key="6">
    <source>
        <dbReference type="ARBA" id="ARBA00023015"/>
    </source>
</evidence>
<dbReference type="PANTHER" id="PTHR24381:SF393">
    <property type="entry name" value="CHROMATIN-LINKED ADAPTOR FOR MSL PROTEINS, ISOFORM B"/>
    <property type="match status" value="1"/>
</dbReference>
<dbReference type="FunFam" id="3.30.160.60:FF:000557">
    <property type="entry name" value="zinc finger and SCAN domain-containing protein 29"/>
    <property type="match status" value="1"/>
</dbReference>
<dbReference type="AlphaFoldDB" id="A0A7M5XBZ2"/>
<evidence type="ECO:0000256" key="10">
    <source>
        <dbReference type="PROSITE-ProRule" id="PRU00042"/>
    </source>
</evidence>
<feature type="region of interest" description="Disordered" evidence="11">
    <location>
        <begin position="75"/>
        <end position="182"/>
    </location>
</feature>
<feature type="domain" description="C2H2-type" evidence="12">
    <location>
        <begin position="441"/>
        <end position="468"/>
    </location>
</feature>
<dbReference type="FunFam" id="3.30.160.60:FF:000145">
    <property type="entry name" value="Zinc finger protein 574"/>
    <property type="match status" value="1"/>
</dbReference>
<evidence type="ECO:0000256" key="4">
    <source>
        <dbReference type="ARBA" id="ARBA00022771"/>
    </source>
</evidence>
<evidence type="ECO:0000256" key="2">
    <source>
        <dbReference type="ARBA" id="ARBA00022723"/>
    </source>
</evidence>
<evidence type="ECO:0000256" key="1">
    <source>
        <dbReference type="ARBA" id="ARBA00004123"/>
    </source>
</evidence>
<dbReference type="Gene3D" id="3.30.160.60">
    <property type="entry name" value="Classic Zinc Finger"/>
    <property type="match status" value="5"/>
</dbReference>
<dbReference type="SMART" id="SM00355">
    <property type="entry name" value="ZnF_C2H2"/>
    <property type="match status" value="6"/>
</dbReference>
<feature type="domain" description="C2H2-type" evidence="12">
    <location>
        <begin position="469"/>
        <end position="496"/>
    </location>
</feature>
<dbReference type="FunFam" id="3.30.160.60:FF:002343">
    <property type="entry name" value="Zinc finger protein 33A"/>
    <property type="match status" value="1"/>
</dbReference>
<feature type="domain" description="C2H2-type" evidence="12">
    <location>
        <begin position="413"/>
        <end position="440"/>
    </location>
</feature>
<feature type="compositionally biased region" description="Basic and acidic residues" evidence="11">
    <location>
        <begin position="162"/>
        <end position="171"/>
    </location>
</feature>
<evidence type="ECO:0000313" key="14">
    <source>
        <dbReference type="Proteomes" id="UP000594262"/>
    </source>
</evidence>
<comment type="subcellular location">
    <subcellularLocation>
        <location evidence="1">Nucleus</location>
    </subcellularLocation>
</comment>
<reference evidence="13" key="1">
    <citation type="submission" date="2021-01" db="UniProtKB">
        <authorList>
            <consortium name="EnsemblMetazoa"/>
        </authorList>
    </citation>
    <scope>IDENTIFICATION</scope>
</reference>
<organism evidence="13 14">
    <name type="scientific">Clytia hemisphaerica</name>
    <dbReference type="NCBI Taxonomy" id="252671"/>
    <lineage>
        <taxon>Eukaryota</taxon>
        <taxon>Metazoa</taxon>
        <taxon>Cnidaria</taxon>
        <taxon>Hydrozoa</taxon>
        <taxon>Hydroidolina</taxon>
        <taxon>Leptothecata</taxon>
        <taxon>Obeliida</taxon>
        <taxon>Clytiidae</taxon>
        <taxon>Clytia</taxon>
    </lineage>
</organism>
<keyword evidence="8" id="KW-0804">Transcription</keyword>
<dbReference type="FunFam" id="3.30.160.60:FF:000325">
    <property type="entry name" value="ZFP90 zinc finger protein"/>
    <property type="match status" value="1"/>
</dbReference>
<feature type="compositionally biased region" description="Acidic residues" evidence="11">
    <location>
        <begin position="77"/>
        <end position="86"/>
    </location>
</feature>
<feature type="domain" description="C2H2-type" evidence="12">
    <location>
        <begin position="357"/>
        <end position="384"/>
    </location>
</feature>
<dbReference type="RefSeq" id="XP_066921142.1">
    <property type="nucleotide sequence ID" value="XM_067065041.1"/>
</dbReference>
<keyword evidence="14" id="KW-1185">Reference proteome</keyword>
<feature type="compositionally biased region" description="Basic and acidic residues" evidence="11">
    <location>
        <begin position="93"/>
        <end position="108"/>
    </location>
</feature>
<feature type="domain" description="C2H2-type" evidence="12">
    <location>
        <begin position="498"/>
        <end position="523"/>
    </location>
</feature>
<keyword evidence="2" id="KW-0479">Metal-binding</keyword>
<evidence type="ECO:0000256" key="8">
    <source>
        <dbReference type="ARBA" id="ARBA00023163"/>
    </source>
</evidence>
<evidence type="ECO:0000313" key="13">
    <source>
        <dbReference type="EnsemblMetazoa" id="CLYHEMP021056.1"/>
    </source>
</evidence>
<protein>
    <recommendedName>
        <fullName evidence="12">C2H2-type domain-containing protein</fullName>
    </recommendedName>
</protein>
<dbReference type="PROSITE" id="PS00028">
    <property type="entry name" value="ZINC_FINGER_C2H2_1"/>
    <property type="match status" value="5"/>
</dbReference>
<feature type="domain" description="C2H2-type" evidence="12">
    <location>
        <begin position="385"/>
        <end position="412"/>
    </location>
</feature>
<evidence type="ECO:0000259" key="12">
    <source>
        <dbReference type="PROSITE" id="PS50157"/>
    </source>
</evidence>
<evidence type="ECO:0000256" key="9">
    <source>
        <dbReference type="ARBA" id="ARBA00023242"/>
    </source>
</evidence>
<keyword evidence="9" id="KW-0539">Nucleus</keyword>
<dbReference type="GO" id="GO:0005634">
    <property type="term" value="C:nucleus"/>
    <property type="evidence" value="ECO:0007669"/>
    <property type="project" value="UniProtKB-SubCell"/>
</dbReference>